<evidence type="ECO:0000313" key="1">
    <source>
        <dbReference type="EMBL" id="CAI2377523.1"/>
    </source>
</evidence>
<reference evidence="1" key="1">
    <citation type="submission" date="2023-07" db="EMBL/GenBank/DDBJ databases">
        <authorList>
            <consortium name="AG Swart"/>
            <person name="Singh M."/>
            <person name="Singh A."/>
            <person name="Seah K."/>
            <person name="Emmerich C."/>
        </authorList>
    </citation>
    <scope>NUCLEOTIDE SEQUENCE</scope>
    <source>
        <strain evidence="1">DP1</strain>
    </source>
</reference>
<keyword evidence="2" id="KW-1185">Reference proteome</keyword>
<organism evidence="1 2">
    <name type="scientific">Euplotes crassus</name>
    <dbReference type="NCBI Taxonomy" id="5936"/>
    <lineage>
        <taxon>Eukaryota</taxon>
        <taxon>Sar</taxon>
        <taxon>Alveolata</taxon>
        <taxon>Ciliophora</taxon>
        <taxon>Intramacronucleata</taxon>
        <taxon>Spirotrichea</taxon>
        <taxon>Hypotrichia</taxon>
        <taxon>Euplotida</taxon>
        <taxon>Euplotidae</taxon>
        <taxon>Moneuplotes</taxon>
    </lineage>
</organism>
<dbReference type="Proteomes" id="UP001295684">
    <property type="component" value="Unassembled WGS sequence"/>
</dbReference>
<evidence type="ECO:0000313" key="2">
    <source>
        <dbReference type="Proteomes" id="UP001295684"/>
    </source>
</evidence>
<name>A0AAD1XRG3_EUPCR</name>
<proteinExistence type="predicted"/>
<dbReference type="EMBL" id="CAMPGE010019171">
    <property type="protein sequence ID" value="CAI2377523.1"/>
    <property type="molecule type" value="Genomic_DNA"/>
</dbReference>
<sequence length="281" mass="32665">MKGEEERDNEERKMVEEEIVHSESLQKVLVYKSVQSHQFFDPRTYFNLTEKWLRFEVRQFTRSIGNRINSSLVNKIGSLGTCPDYNTLLQYYHQSPSSVSSFEKACSFLSARSKIELFTYNSLKIDKPHSIFRSLFKVLPNIVQTCELCGIKIFEKHMIRIFSSLSQAKILKFYICSMDTVDRDCALKLQSNLNQIWFGHCTWLSQHQKWHIYVLPTILRFLSKVGIAEEIETIQIRVNSNLDKSTVSIHDEVATLKEKHWSGEGKFIVTDEGPNNVIEIG</sequence>
<protein>
    <submittedName>
        <fullName evidence="1">Uncharacterized protein</fullName>
    </submittedName>
</protein>
<accession>A0AAD1XRG3</accession>
<comment type="caution">
    <text evidence="1">The sequence shown here is derived from an EMBL/GenBank/DDBJ whole genome shotgun (WGS) entry which is preliminary data.</text>
</comment>
<dbReference type="AlphaFoldDB" id="A0AAD1XRG3"/>
<gene>
    <name evidence="1" type="ORF">ECRASSUSDP1_LOCUS18909</name>
</gene>